<evidence type="ECO:0000313" key="1">
    <source>
        <dbReference type="EMBL" id="RHK49909.1"/>
    </source>
</evidence>
<keyword evidence="2" id="KW-1185">Reference proteome</keyword>
<dbReference type="InterPro" id="IPR024214">
    <property type="entry name" value="DUF3843"/>
</dbReference>
<protein>
    <submittedName>
        <fullName evidence="1">DUF3843 family protein</fullName>
    </submittedName>
</protein>
<dbReference type="EMBL" id="QRNO01000037">
    <property type="protein sequence ID" value="RHK49909.1"/>
    <property type="molecule type" value="Genomic_DNA"/>
</dbReference>
<comment type="caution">
    <text evidence="1">The sequence shown here is derived from an EMBL/GenBank/DDBJ whole genome shotgun (WGS) entry which is preliminary data.</text>
</comment>
<accession>A0A415GKR0</accession>
<proteinExistence type="predicted"/>
<sequence>MTKIRIPAMDIARRHPLYLKGTTDAAYARFASDLAELMEKLNIEEFKGDNLRELAIVLTMYYEDMISDLGIWNALTDSFQELYGRQLPFYDVDMQNYYRNEPNVEDIRFLIWLLMTRTEPSAVVSPDTPALEAAARTACSLMDKRFEDMPVNEELKEFFTKAEFAQNFYAQLDLMKWSYFACYASCNENAPMLIRQQAQRLSFSLNCPPPIAVNVAESIAMFENRLQPLAMRSQDWLARIVRNNGNAEAADKIASQRYLPFDFYLITDAVKGESMTFESLRGEKFTLSDHGLSHPQPECYDSKSAMAFFVEYDGEFYIGSQGSWSNNTEAFDTEKKARKHNTTLCIDNRRKLIEENSGSPLFYFNNADMLRLFLTDRVGLPKKTVSQLTLPQEEMDFTVFVRESDFNVVYFPNVARLICDPRNPLYDTEYAKANTFGNIFMLPGDMLRYLHEHDMLPEARINCFGGEEEGKKIVKDNFDFFARMMQGSAY</sequence>
<reference evidence="1 2" key="1">
    <citation type="submission" date="2018-08" db="EMBL/GenBank/DDBJ databases">
        <title>A genome reference for cultivated species of the human gut microbiota.</title>
        <authorList>
            <person name="Zou Y."/>
            <person name="Xue W."/>
            <person name="Luo G."/>
        </authorList>
    </citation>
    <scope>NUCLEOTIDE SEQUENCE [LARGE SCALE GENOMIC DNA]</scope>
    <source>
        <strain evidence="1 2">AF42-9</strain>
    </source>
</reference>
<gene>
    <name evidence="1" type="ORF">DW060_08135</name>
</gene>
<dbReference type="AlphaFoldDB" id="A0A415GKR0"/>
<dbReference type="Pfam" id="PF12954">
    <property type="entry name" value="DUF3843"/>
    <property type="match status" value="2"/>
</dbReference>
<dbReference type="OrthoDB" id="693120at2"/>
<organism evidence="1 2">
    <name type="scientific">Leyella stercorea</name>
    <dbReference type="NCBI Taxonomy" id="363265"/>
    <lineage>
        <taxon>Bacteria</taxon>
        <taxon>Pseudomonadati</taxon>
        <taxon>Bacteroidota</taxon>
        <taxon>Bacteroidia</taxon>
        <taxon>Bacteroidales</taxon>
        <taxon>Prevotellaceae</taxon>
        <taxon>Leyella</taxon>
    </lineage>
</organism>
<name>A0A415GKR0_9BACT</name>
<dbReference type="Proteomes" id="UP000286598">
    <property type="component" value="Unassembled WGS sequence"/>
</dbReference>
<evidence type="ECO:0000313" key="2">
    <source>
        <dbReference type="Proteomes" id="UP000286598"/>
    </source>
</evidence>